<dbReference type="PANTHER" id="PTHR33352">
    <property type="entry name" value="SLR1095 PROTEIN"/>
    <property type="match status" value="1"/>
</dbReference>
<gene>
    <name evidence="3" type="ORF">NJ959_03015</name>
</gene>
<keyword evidence="3" id="KW-0378">Hydrolase</keyword>
<dbReference type="RefSeq" id="WP_254010258.1">
    <property type="nucleotide sequence ID" value="NZ_JAMZMM010000015.1"/>
</dbReference>
<evidence type="ECO:0000259" key="2">
    <source>
        <dbReference type="Pfam" id="PF05685"/>
    </source>
</evidence>
<proteinExistence type="predicted"/>
<feature type="region of interest" description="Disordered" evidence="1">
    <location>
        <begin position="227"/>
        <end position="283"/>
    </location>
</feature>
<dbReference type="AlphaFoldDB" id="A0AAE3GPH6"/>
<dbReference type="GO" id="GO:0004519">
    <property type="term" value="F:endonuclease activity"/>
    <property type="evidence" value="ECO:0007669"/>
    <property type="project" value="UniProtKB-KW"/>
</dbReference>
<organism evidence="3 4">
    <name type="scientific">Limnofasciculus baicalensis BBK-W-15</name>
    <dbReference type="NCBI Taxonomy" id="2699891"/>
    <lineage>
        <taxon>Bacteria</taxon>
        <taxon>Bacillati</taxon>
        <taxon>Cyanobacteriota</taxon>
        <taxon>Cyanophyceae</taxon>
        <taxon>Coleofasciculales</taxon>
        <taxon>Coleofasciculaceae</taxon>
        <taxon>Limnofasciculus</taxon>
        <taxon>Limnofasciculus baicalensis</taxon>
    </lineage>
</organism>
<protein>
    <submittedName>
        <fullName evidence="3">Uma2 family endonuclease</fullName>
    </submittedName>
</protein>
<dbReference type="PANTHER" id="PTHR33352:SF3">
    <property type="entry name" value="SLR1612 PROTEIN"/>
    <property type="match status" value="1"/>
</dbReference>
<dbReference type="EMBL" id="JAMZMM010000015">
    <property type="protein sequence ID" value="MCP2727443.1"/>
    <property type="molecule type" value="Genomic_DNA"/>
</dbReference>
<feature type="compositionally biased region" description="Basic and acidic residues" evidence="1">
    <location>
        <begin position="227"/>
        <end position="269"/>
    </location>
</feature>
<evidence type="ECO:0000256" key="1">
    <source>
        <dbReference type="SAM" id="MobiDB-lite"/>
    </source>
</evidence>
<accession>A0AAE3GPH6</accession>
<keyword evidence="3" id="KW-0540">Nuclease</keyword>
<name>A0AAE3GPH6_9CYAN</name>
<feature type="domain" description="Putative restriction endonuclease" evidence="2">
    <location>
        <begin position="49"/>
        <end position="183"/>
    </location>
</feature>
<keyword evidence="4" id="KW-1185">Reference proteome</keyword>
<keyword evidence="3" id="KW-0255">Endonuclease</keyword>
<dbReference type="Proteomes" id="UP001204953">
    <property type="component" value="Unassembled WGS sequence"/>
</dbReference>
<reference evidence="3" key="1">
    <citation type="submission" date="2022-06" db="EMBL/GenBank/DDBJ databases">
        <title>New cyanobacteria of genus Symplocastrum in benthos of Lake Baikal.</title>
        <authorList>
            <person name="Sorokovikova E."/>
            <person name="Tikhonova I."/>
            <person name="Krasnopeev A."/>
            <person name="Evseev P."/>
            <person name="Gladkikh A."/>
            <person name="Belykh O."/>
        </authorList>
    </citation>
    <scope>NUCLEOTIDE SEQUENCE</scope>
    <source>
        <strain evidence="3">BBK-W-15</strain>
    </source>
</reference>
<sequence>MTVTPVKPPRIQSQIRWEPLPADYQLPDDPVENTAQPLLAGALRESLELANWIRPEMLVVSNFGLCATVDEQMVVKAPDWLYVPAVLPLEGTEERRSYTPNLEGDIPTIVMEFLSATEGEEYSSKQTYPPGKWHFYERILQVPYYIIFEPVGGLLEFYVLENSTYQLQMPDENGRHWIPEMMLFLGTWRGKKEERTGYWLRWWDEAGTMLPWAVEKVQEVEAIAQQERERAEQERERAQQERERAQQERERAEQERERADREQQQKERLAAYLRSQGIDPDLI</sequence>
<dbReference type="Pfam" id="PF05685">
    <property type="entry name" value="Uma2"/>
    <property type="match status" value="1"/>
</dbReference>
<evidence type="ECO:0000313" key="3">
    <source>
        <dbReference type="EMBL" id="MCP2727443.1"/>
    </source>
</evidence>
<evidence type="ECO:0000313" key="4">
    <source>
        <dbReference type="Proteomes" id="UP001204953"/>
    </source>
</evidence>
<comment type="caution">
    <text evidence="3">The sequence shown here is derived from an EMBL/GenBank/DDBJ whole genome shotgun (WGS) entry which is preliminary data.</text>
</comment>
<dbReference type="InterPro" id="IPR008538">
    <property type="entry name" value="Uma2"/>
</dbReference>